<dbReference type="VEuPathDB" id="CryptoDB:Chro.10082"/>
<reference evidence="3 4" key="3">
    <citation type="submission" date="2017-10" db="EMBL/GenBank/DDBJ databases">
        <title>Consistent, comparative and evidence-based genome annotation and re-annotation for the closely-related species, Cryptosporidium parvum, C. hominis and C. tyzzeri.</title>
        <authorList>
            <person name="Baptista R.P."/>
            <person name="Li Y."/>
            <person name="Sateriale A."/>
            <person name="Striepen B."/>
            <person name="Kissinger J.C."/>
        </authorList>
    </citation>
    <scope>NUCLEOTIDE SEQUENCE [LARGE SCALE GENOMIC DNA]</scope>
    <source>
        <strain evidence="3">30976</strain>
    </source>
</reference>
<feature type="region of interest" description="Disordered" evidence="1">
    <location>
        <begin position="20"/>
        <end position="50"/>
    </location>
</feature>
<dbReference type="OrthoDB" id="341166at2759"/>
<reference evidence="2" key="2">
    <citation type="submission" date="2015-08" db="EMBL/GenBank/DDBJ databases">
        <authorList>
            <person name="Babu N.S."/>
            <person name="Beckwith C.J."/>
            <person name="Beseler K.G."/>
            <person name="Brison A."/>
            <person name="Carone J.V."/>
            <person name="Caskin T.P."/>
            <person name="Diamond M."/>
            <person name="Durham M.E."/>
            <person name="Foxe J.M."/>
            <person name="Go M."/>
            <person name="Henderson B.A."/>
            <person name="Jones I.B."/>
            <person name="McGettigan J.A."/>
            <person name="Micheletti S.J."/>
            <person name="Nasrallah M.E."/>
            <person name="Ortiz D."/>
            <person name="Piller C.R."/>
            <person name="Privatt S.R."/>
            <person name="Schneider S.L."/>
            <person name="Sharp S."/>
            <person name="Smith T.C."/>
            <person name="Stanton J.D."/>
            <person name="Ullery H.E."/>
            <person name="Wilson R.J."/>
            <person name="Serrano M.G."/>
            <person name="Buck G."/>
            <person name="Lee V."/>
            <person name="Wang Y."/>
            <person name="Carvalho R."/>
            <person name="Voegtly L."/>
            <person name="Shi R."/>
            <person name="Duckworth R."/>
            <person name="Johnson A."/>
            <person name="Loviza R."/>
            <person name="Walstead R."/>
            <person name="Shah Z."/>
            <person name="Kiflezghi M."/>
            <person name="Wade K."/>
            <person name="Ball S.L."/>
            <person name="Bradley K.W."/>
            <person name="Asai D.J."/>
            <person name="Bowman C.A."/>
            <person name="Russell D.A."/>
            <person name="Pope W.H."/>
            <person name="Jacobs-Sera D."/>
            <person name="Hendrix R.W."/>
            <person name="Hatfull G.F."/>
        </authorList>
    </citation>
    <scope>NUCLEOTIDE SEQUENCE [LARGE SCALE GENOMIC DNA]</scope>
</reference>
<proteinExistence type="predicted"/>
<evidence type="ECO:0000256" key="1">
    <source>
        <dbReference type="SAM" id="MobiDB-lite"/>
    </source>
</evidence>
<dbReference type="Proteomes" id="UP001429100">
    <property type="component" value="Unassembled WGS sequence"/>
</dbReference>
<dbReference type="VEuPathDB" id="CryptoDB:CHUDEA1_690"/>
<reference evidence="3 4" key="1">
    <citation type="submission" date="2014-11" db="EMBL/GenBank/DDBJ databases">
        <title>Comparative genomic analysis of Cryptosporidium hominis reveals occurrence of genetic recombination in virulent subtypes.</title>
        <authorList>
            <person name="Guo Y."/>
            <person name="Tang K."/>
            <person name="Frace M."/>
            <person name="Li N."/>
            <person name="Roellig D.M."/>
            <person name="Sammons S."/>
            <person name="Knipe K."/>
            <person name="Rowe L."/>
            <person name="Feng Y."/>
            <person name="Xiao L."/>
        </authorList>
    </citation>
    <scope>NUCLEOTIDE SEQUENCE [LARGE SCALE GENOMIC DNA]</scope>
    <source>
        <strain evidence="3">30976</strain>
    </source>
</reference>
<accession>A0A0S4TAI2</accession>
<name>A0A0S4TAI2_CRYHO</name>
<keyword evidence="4" id="KW-1185">Reference proteome</keyword>
<evidence type="ECO:0000313" key="4">
    <source>
        <dbReference type="Proteomes" id="UP001429100"/>
    </source>
</evidence>
<evidence type="ECO:0000313" key="3">
    <source>
        <dbReference type="EMBL" id="PPS97207.1"/>
    </source>
</evidence>
<dbReference type="VEuPathDB" id="CryptoDB:GY17_00001070"/>
<gene>
    <name evidence="2" type="ORF">CHUDEA1_690</name>
    <name evidence="3" type="ORF">GY17_00001070</name>
</gene>
<feature type="compositionally biased region" description="Acidic residues" evidence="1">
    <location>
        <begin position="27"/>
        <end position="37"/>
    </location>
</feature>
<evidence type="ECO:0000313" key="2">
    <source>
        <dbReference type="EMBL" id="CUV04010.1"/>
    </source>
</evidence>
<dbReference type="VEuPathDB" id="CryptoDB:ChTU502y2012_411g0470"/>
<sequence>MNEEKSFKDLETLVSRYIKLNMSEERGEGEEEEEQEEGGTRRRKGRDGEEEEEKIFIDSFELCKGTKSIRNKRRKIEDSNSSYTNSENLNHRKLTGTIAQYLLSRVPLPTSRVDIQKKFIKPEGSKKIDLDSILNTINDKFKSCMGLGIFGLDKSTTNQTSSNPKYYVVQLNRSKAHLDLVYQFGNIDFKSIGELTINQDENHLVSNRLCNSFLTFLSFIYGFFEITSSDEDLIQDDEDSSKIIQSNEEIEIPIDYLLELIKEFTGIIINSKNIIFELNTFFNSKSANSKQTNEDDDLPTISNSKLSKISILFYILHKIGYLIPTFSKQTTNNNDHIISGFKNGPLLKWDSEAIKKIVNSHS</sequence>
<dbReference type="EMBL" id="JTAI01000044">
    <property type="protein sequence ID" value="PPS97207.1"/>
    <property type="molecule type" value="Genomic_DNA"/>
</dbReference>
<dbReference type="Proteomes" id="UP000199752">
    <property type="component" value="Chromosome 1"/>
</dbReference>
<dbReference type="EMBL" id="LN877947">
    <property type="protein sequence ID" value="CUV04010.1"/>
    <property type="molecule type" value="Genomic_DNA"/>
</dbReference>
<protein>
    <submittedName>
        <fullName evidence="2">Uncharacterized protein</fullName>
    </submittedName>
</protein>
<organism evidence="2">
    <name type="scientific">Cryptosporidium hominis</name>
    <dbReference type="NCBI Taxonomy" id="237895"/>
    <lineage>
        <taxon>Eukaryota</taxon>
        <taxon>Sar</taxon>
        <taxon>Alveolata</taxon>
        <taxon>Apicomplexa</taxon>
        <taxon>Conoidasida</taxon>
        <taxon>Coccidia</taxon>
        <taxon>Eucoccidiorida</taxon>
        <taxon>Eimeriorina</taxon>
        <taxon>Cryptosporidiidae</taxon>
        <taxon>Cryptosporidium</taxon>
    </lineage>
</organism>
<dbReference type="AlphaFoldDB" id="A0A0S4TAI2"/>